<dbReference type="SUPFAM" id="SSF101690">
    <property type="entry name" value="PAZ domain"/>
    <property type="match status" value="1"/>
</dbReference>
<proteinExistence type="inferred from homology"/>
<evidence type="ECO:0008006" key="13">
    <source>
        <dbReference type="Google" id="ProtNLM"/>
    </source>
</evidence>
<dbReference type="Gene3D" id="3.40.50.2300">
    <property type="match status" value="1"/>
</dbReference>
<comment type="caution">
    <text evidence="11">The sequence shown here is derived from an EMBL/GenBank/DDBJ whole genome shotgun (WGS) entry which is preliminary data.</text>
</comment>
<dbReference type="GO" id="GO:0003723">
    <property type="term" value="F:RNA binding"/>
    <property type="evidence" value="ECO:0007669"/>
    <property type="project" value="UniProtKB-KW"/>
</dbReference>
<comment type="subcellular location">
    <subcellularLocation>
        <location evidence="1">Cytoplasm</location>
    </subcellularLocation>
</comment>
<dbReference type="Pfam" id="PF02170">
    <property type="entry name" value="PAZ"/>
    <property type="match status" value="1"/>
</dbReference>
<comment type="similarity">
    <text evidence="7">Belongs to the argonaute family. Piwi subfamily.</text>
</comment>
<keyword evidence="2" id="KW-0217">Developmental protein</keyword>
<feature type="compositionally biased region" description="Low complexity" evidence="8">
    <location>
        <begin position="37"/>
        <end position="56"/>
    </location>
</feature>
<evidence type="ECO:0000256" key="1">
    <source>
        <dbReference type="ARBA" id="ARBA00004496"/>
    </source>
</evidence>
<dbReference type="Gene3D" id="2.170.260.10">
    <property type="entry name" value="paz domain"/>
    <property type="match status" value="1"/>
</dbReference>
<keyword evidence="4" id="KW-0221">Differentiation</keyword>
<keyword evidence="3" id="KW-0963">Cytoplasm</keyword>
<evidence type="ECO:0000259" key="10">
    <source>
        <dbReference type="PROSITE" id="PS50822"/>
    </source>
</evidence>
<dbReference type="FunFam" id="3.30.420.10:FF:000014">
    <property type="entry name" value="Piwi-like RNA-mediated gene silencing 1"/>
    <property type="match status" value="1"/>
</dbReference>
<evidence type="ECO:0000313" key="12">
    <source>
        <dbReference type="Proteomes" id="UP000051574"/>
    </source>
</evidence>
<evidence type="ECO:0000313" key="11">
    <source>
        <dbReference type="EMBL" id="KRT81648.1"/>
    </source>
</evidence>
<evidence type="ECO:0000256" key="7">
    <source>
        <dbReference type="ARBA" id="ARBA00038291"/>
    </source>
</evidence>
<dbReference type="GO" id="GO:0030154">
    <property type="term" value="P:cell differentiation"/>
    <property type="evidence" value="ECO:0007669"/>
    <property type="project" value="UniProtKB-KW"/>
</dbReference>
<evidence type="ECO:0000256" key="8">
    <source>
        <dbReference type="SAM" id="MobiDB-lite"/>
    </source>
</evidence>
<dbReference type="PROSITE" id="PS50822">
    <property type="entry name" value="PIWI"/>
    <property type="match status" value="1"/>
</dbReference>
<dbReference type="AlphaFoldDB" id="A0A0T6B2M2"/>
<evidence type="ECO:0000259" key="9">
    <source>
        <dbReference type="PROSITE" id="PS50821"/>
    </source>
</evidence>
<organism evidence="11 12">
    <name type="scientific">Oryctes borbonicus</name>
    <dbReference type="NCBI Taxonomy" id="1629725"/>
    <lineage>
        <taxon>Eukaryota</taxon>
        <taxon>Metazoa</taxon>
        <taxon>Ecdysozoa</taxon>
        <taxon>Arthropoda</taxon>
        <taxon>Hexapoda</taxon>
        <taxon>Insecta</taxon>
        <taxon>Pterygota</taxon>
        <taxon>Neoptera</taxon>
        <taxon>Endopterygota</taxon>
        <taxon>Coleoptera</taxon>
        <taxon>Polyphaga</taxon>
        <taxon>Scarabaeiformia</taxon>
        <taxon>Scarabaeidae</taxon>
        <taxon>Dynastinae</taxon>
        <taxon>Oryctes</taxon>
    </lineage>
</organism>
<dbReference type="InterPro" id="IPR003100">
    <property type="entry name" value="PAZ_dom"/>
</dbReference>
<dbReference type="InterPro" id="IPR003165">
    <property type="entry name" value="Piwi"/>
</dbReference>
<accession>A0A0T6B2M2</accession>
<evidence type="ECO:0000256" key="3">
    <source>
        <dbReference type="ARBA" id="ARBA00022490"/>
    </source>
</evidence>
<dbReference type="InterPro" id="IPR036085">
    <property type="entry name" value="PAZ_dom_sf"/>
</dbReference>
<feature type="domain" description="Piwi" evidence="10">
    <location>
        <begin position="603"/>
        <end position="890"/>
    </location>
</feature>
<dbReference type="OrthoDB" id="445936at2759"/>
<evidence type="ECO:0000256" key="5">
    <source>
        <dbReference type="ARBA" id="ARBA00022884"/>
    </source>
</evidence>
<dbReference type="PANTHER" id="PTHR22891">
    <property type="entry name" value="EUKARYOTIC TRANSLATION INITIATION FACTOR 2C"/>
    <property type="match status" value="1"/>
</dbReference>
<dbReference type="EMBL" id="LJIG01016089">
    <property type="protein sequence ID" value="KRT81648.1"/>
    <property type="molecule type" value="Genomic_DNA"/>
</dbReference>
<evidence type="ECO:0000256" key="2">
    <source>
        <dbReference type="ARBA" id="ARBA00022473"/>
    </source>
</evidence>
<feature type="domain" description="PAZ" evidence="9">
    <location>
        <begin position="326"/>
        <end position="437"/>
    </location>
</feature>
<dbReference type="SMART" id="SM00949">
    <property type="entry name" value="PAZ"/>
    <property type="match status" value="1"/>
</dbReference>
<evidence type="ECO:0000256" key="4">
    <source>
        <dbReference type="ARBA" id="ARBA00022782"/>
    </source>
</evidence>
<keyword evidence="5" id="KW-0694">RNA-binding</keyword>
<protein>
    <recommendedName>
        <fullName evidence="13">Piwi domain-containing protein</fullName>
    </recommendedName>
</protein>
<dbReference type="GO" id="GO:0005737">
    <property type="term" value="C:cytoplasm"/>
    <property type="evidence" value="ECO:0007669"/>
    <property type="project" value="UniProtKB-SubCell"/>
</dbReference>
<gene>
    <name evidence="11" type="ORF">AMK59_5055</name>
</gene>
<dbReference type="Pfam" id="PF23278">
    <property type="entry name" value="Piwi_N"/>
    <property type="match status" value="1"/>
</dbReference>
<feature type="region of interest" description="Disordered" evidence="8">
    <location>
        <begin position="1"/>
        <end position="85"/>
    </location>
</feature>
<evidence type="ECO:0000256" key="6">
    <source>
        <dbReference type="ARBA" id="ARBA00023158"/>
    </source>
</evidence>
<dbReference type="CDD" id="cd04658">
    <property type="entry name" value="Piwi_piwi-like_Euk"/>
    <property type="match status" value="1"/>
</dbReference>
<dbReference type="PROSITE" id="PS50821">
    <property type="entry name" value="PAZ"/>
    <property type="match status" value="1"/>
</dbReference>
<dbReference type="SMART" id="SM00950">
    <property type="entry name" value="Piwi"/>
    <property type="match status" value="1"/>
</dbReference>
<dbReference type="SUPFAM" id="SSF53098">
    <property type="entry name" value="Ribonuclease H-like"/>
    <property type="match status" value="1"/>
</dbReference>
<dbReference type="CDD" id="cd02845">
    <property type="entry name" value="PAZ_piwi_like"/>
    <property type="match status" value="1"/>
</dbReference>
<dbReference type="GO" id="GO:0140965">
    <property type="term" value="P:secondary piRNA processing"/>
    <property type="evidence" value="ECO:0007669"/>
    <property type="project" value="UniProtKB-ARBA"/>
</dbReference>
<dbReference type="InterPro" id="IPR036397">
    <property type="entry name" value="RNaseH_sf"/>
</dbReference>
<keyword evidence="12" id="KW-1185">Reference proteome</keyword>
<reference evidence="11 12" key="1">
    <citation type="submission" date="2015-09" db="EMBL/GenBank/DDBJ databases">
        <title>Draft genome of the scarab beetle Oryctes borbonicus.</title>
        <authorList>
            <person name="Meyer J.M."/>
            <person name="Markov G.V."/>
            <person name="Baskaran P."/>
            <person name="Herrmann M."/>
            <person name="Sommer R.J."/>
            <person name="Roedelsperger C."/>
        </authorList>
    </citation>
    <scope>NUCLEOTIDE SEQUENCE [LARGE SCALE GENOMIC DNA]</scope>
    <source>
        <strain evidence="11">OB123</strain>
        <tissue evidence="11">Whole animal</tissue>
    </source>
</reference>
<dbReference type="Proteomes" id="UP000051574">
    <property type="component" value="Unassembled WGS sequence"/>
</dbReference>
<dbReference type="InterPro" id="IPR012337">
    <property type="entry name" value="RNaseH-like_sf"/>
</dbReference>
<dbReference type="Pfam" id="PF02171">
    <property type="entry name" value="Piwi"/>
    <property type="match status" value="1"/>
</dbReference>
<feature type="compositionally biased region" description="Low complexity" evidence="8">
    <location>
        <begin position="17"/>
        <end position="27"/>
    </location>
</feature>
<dbReference type="Gene3D" id="3.30.420.10">
    <property type="entry name" value="Ribonuclease H-like superfamily/Ribonuclease H"/>
    <property type="match status" value="1"/>
</dbReference>
<sequence length="904" mass="102603">MEQQQPRGRGRARGRARGPPTGTGAVPRPGPQPSRPPQGAWATGAPTAGPSSAPPTHQVTSAWGPKAQVQQQHQIRAPAPQPQLMRQGRATFRATGDGRMPGAEPDIATALVGPGGDAALLHTGRGAMRGRRPLTDLATYYRTKPQAVQSKQGSYGRPIKLQSNYFQLLKMTNWCLYQSRVDFSPEEDRTPIRKKLLRTALKEILPVYVFDGTVLYASRRLSPDPFEIFVDSEVEGEKIRITIRTVGDLGDGDYHFLQFFNIIMRKCMGFLELQLVGRNFYDEKAKAVVPNWRMEVWPGYLTSIRQHEENILMCCEIINKFMRTDTVLHLLNECLQEDHAQHKRLFHSRVIGTIVLTDYNNRTYHIDDIDWNSTPLSTFKKNDGTSISYLQYFKERYSVNVTDKQQPMLVSRTKPREIRAGMPEIVYLVPELCRLTGLTAAQRANFQLMRALSEHTRVGPAARIDKLRKFSQRLRNNEKIMTELRTWDMQLAQDLIQFDARVLPNENIVYSGGNMYDAGDQANWTRDVRNKKQFTESSLEGWAIITPQRLKPAAERFAQSLHKCAQGMQWSIPTPSIFDLRDDRPGPYLEMLDNVIGKCNPSLILCVVSNNKADRYSAIKKKCCVDKAVPTQVVVGRSLESRDSMSIATKVAIQMNCKLGGAPWTLQIPISNIMIVGFDVCHDPQDKSKSYGALVASLDKQLTRYYSTTSAHSTGEEISNHFALNMIKACKVYQKHWGRLPEKILIYRDGVGDGQIPYIKEHEVENMKNALKKEFYGDNLRLCFIIVSKRINTRFFKGDQNPDPGTVVDSCVTLPERYDFFIVSQCVRQGTVAPTSYNIIEDNMGLSTDHLQRLTYKLTHMYFNWSGTVRVPAPCQYAHKLAFLVSQNLHRTPNPELDTLLYYL</sequence>
<keyword evidence="6" id="KW-0943">RNA-mediated gene silencing</keyword>
<name>A0A0T6B2M2_9SCAR</name>
<dbReference type="FunFam" id="2.170.260.10:FF:000003">
    <property type="entry name" value="Piwi-like RNA-mediated gene silencing 2"/>
    <property type="match status" value="1"/>
</dbReference>